<dbReference type="Pfam" id="PF08625">
    <property type="entry name" value="Utp13"/>
    <property type="match status" value="1"/>
</dbReference>
<feature type="repeat" description="WD" evidence="5">
    <location>
        <begin position="198"/>
        <end position="239"/>
    </location>
</feature>
<dbReference type="AlphaFoldDB" id="A0A397DYF7"/>
<protein>
    <recommendedName>
        <fullName evidence="7">U3 small nucleolar RNA-associated protein 13 C-terminal domain-containing protein</fullName>
    </recommendedName>
</protein>
<dbReference type="GO" id="GO:0030686">
    <property type="term" value="C:90S preribosome"/>
    <property type="evidence" value="ECO:0007669"/>
    <property type="project" value="TreeGrafter"/>
</dbReference>
<dbReference type="InterPro" id="IPR020472">
    <property type="entry name" value="WD40_PAC1"/>
</dbReference>
<evidence type="ECO:0000313" key="8">
    <source>
        <dbReference type="EMBL" id="RHY73339.1"/>
    </source>
</evidence>
<feature type="repeat" description="WD" evidence="5">
    <location>
        <begin position="500"/>
        <end position="541"/>
    </location>
</feature>
<gene>
    <name evidence="8" type="ORF">DYB30_008403</name>
</gene>
<feature type="repeat" description="WD" evidence="5">
    <location>
        <begin position="397"/>
        <end position="438"/>
    </location>
</feature>
<keyword evidence="4" id="KW-0539">Nucleus</keyword>
<dbReference type="GO" id="GO:0000480">
    <property type="term" value="P:endonucleolytic cleavage in 5'-ETS of tricistronic rRNA transcript (SSU-rRNA, 5.8S rRNA, LSU-rRNA)"/>
    <property type="evidence" value="ECO:0007669"/>
    <property type="project" value="TreeGrafter"/>
</dbReference>
<dbReference type="InterPro" id="IPR015943">
    <property type="entry name" value="WD40/YVTN_repeat-like_dom_sf"/>
</dbReference>
<feature type="repeat" description="WD" evidence="5">
    <location>
        <begin position="112"/>
        <end position="153"/>
    </location>
</feature>
<name>A0A397DYF7_APHAT</name>
<evidence type="ECO:0000259" key="7">
    <source>
        <dbReference type="Pfam" id="PF08625"/>
    </source>
</evidence>
<feature type="region of interest" description="Disordered" evidence="6">
    <location>
        <begin position="858"/>
        <end position="887"/>
    </location>
</feature>
<feature type="repeat" description="WD" evidence="5">
    <location>
        <begin position="584"/>
        <end position="625"/>
    </location>
</feature>
<dbReference type="PROSITE" id="PS00678">
    <property type="entry name" value="WD_REPEATS_1"/>
    <property type="match status" value="6"/>
</dbReference>
<feature type="repeat" description="WD" evidence="5">
    <location>
        <begin position="70"/>
        <end position="111"/>
    </location>
</feature>
<dbReference type="SUPFAM" id="SSF50978">
    <property type="entry name" value="WD40 repeat-like"/>
    <property type="match status" value="1"/>
</dbReference>
<keyword evidence="2 5" id="KW-0853">WD repeat</keyword>
<feature type="repeat" description="WD" evidence="5">
    <location>
        <begin position="542"/>
        <end position="583"/>
    </location>
</feature>
<dbReference type="GO" id="GO:0034511">
    <property type="term" value="F:U3 snoRNA binding"/>
    <property type="evidence" value="ECO:0007669"/>
    <property type="project" value="TreeGrafter"/>
</dbReference>
<evidence type="ECO:0000313" key="9">
    <source>
        <dbReference type="Proteomes" id="UP000266643"/>
    </source>
</evidence>
<feature type="repeat" description="WD" evidence="5">
    <location>
        <begin position="457"/>
        <end position="487"/>
    </location>
</feature>
<dbReference type="Pfam" id="PF00400">
    <property type="entry name" value="WD40"/>
    <property type="match status" value="10"/>
</dbReference>
<evidence type="ECO:0000256" key="1">
    <source>
        <dbReference type="ARBA" id="ARBA00004604"/>
    </source>
</evidence>
<dbReference type="InterPro" id="IPR019775">
    <property type="entry name" value="WD40_repeat_CS"/>
</dbReference>
<dbReference type="InterPro" id="IPR001680">
    <property type="entry name" value="WD40_rpt"/>
</dbReference>
<dbReference type="EMBL" id="QUTD01003292">
    <property type="protein sequence ID" value="RHY73339.1"/>
    <property type="molecule type" value="Genomic_DNA"/>
</dbReference>
<evidence type="ECO:0000256" key="3">
    <source>
        <dbReference type="ARBA" id="ARBA00022737"/>
    </source>
</evidence>
<sequence length="887" mass="97085">MNAPKRSVISKSWAPVRTHAGIYTGGKVQLSPQRPGVEAGSTFACMLQDDVAVVDATTGALLFTLQADKLDEEKEAILSFALRPKHNHIVTASRNSLLRLWDLETRTCIRTIKTTDVPILCMDFDPTGTLVATGASDRCVKVYDIEKGFVTHNFKKHSGIVTLVKFHPDAKRLQLVSASDDSTVRVWDLVAQKEVGCIKDHMSPATTVAFSNDGYTLLSSGRDKVINFWDLRKQVLVKTVLAHESIEGLVVLPSPPSDGIVFATAGEKGIVKQWKLSSGAICSVVASQSPDNSLTHDQDDSPSPHVAYTDLLVNAARTVCQYLGNELVAVTSEHNFLLLDQATLLRTRQIIGFNDDILSLKFVPSADGNGLSDRIVAATNSNQIRVMNRHTLSCDLLAGHADIVMALAVSPDGKWLVSASKDGTARVWDLVTLRCVAVGAGHAESLGSIAVSQKLHSYASGSAFFVTGSSDKTMKLWHLARASASPSSSLTTTLSAAAATKAHDKDVNALAVAPNDRFIASGSQDKLIKIWNASTLAVVGVCRGHKRGIWALEFSPVDQCLASASSDKTVKLWNVKDFSCVKTFEGHTASVLNVQFVCAGMQLASAGADGLVKLWTIKTSECEATLDHHVDKIWALAVAKDSSEMISGGADSTIHFWEDLTQEQMAADKIESDKKVLKEQELANCLRSHDYLHAIELAFEIQHPFRLMQILRDVKEGPKDQFVMAKPREEDGLVFDKVVAQLGNDHLRQLLEYIRDWNTNSKHSEVTQLLLASLLRVVPPSRWAEMDGAGKLLEGLIAYTERHFQRMERMLQKSYLVDFTIVSMQKLMPSSSGLEKEVDDVNEVEEVKEDEEVSAVEVVVKTKQPKKRPVDKAAAPSKHTKQRKLKA</sequence>
<proteinExistence type="predicted"/>
<dbReference type="PANTHER" id="PTHR19854:SF15">
    <property type="entry name" value="TRANSDUCIN BETA-LIKE PROTEIN 3"/>
    <property type="match status" value="1"/>
</dbReference>
<comment type="subcellular location">
    <subcellularLocation>
        <location evidence="1">Nucleus</location>
        <location evidence="1">Nucleolus</location>
    </subcellularLocation>
</comment>
<dbReference type="SUPFAM" id="SSF50969">
    <property type="entry name" value="YVTN repeat-like/Quinoprotein amine dehydrogenase"/>
    <property type="match status" value="1"/>
</dbReference>
<dbReference type="InterPro" id="IPR013934">
    <property type="entry name" value="Utp13_C"/>
</dbReference>
<dbReference type="PANTHER" id="PTHR19854">
    <property type="entry name" value="TRANSDUCIN BETA-LIKE 3"/>
    <property type="match status" value="1"/>
</dbReference>
<feature type="compositionally biased region" description="Basic residues" evidence="6">
    <location>
        <begin position="878"/>
        <end position="887"/>
    </location>
</feature>
<evidence type="ECO:0000256" key="5">
    <source>
        <dbReference type="PROSITE-ProRule" id="PRU00221"/>
    </source>
</evidence>
<dbReference type="SMART" id="SM00320">
    <property type="entry name" value="WD40"/>
    <property type="match status" value="12"/>
</dbReference>
<accession>A0A397DYF7</accession>
<feature type="repeat" description="WD" evidence="5">
    <location>
        <begin position="154"/>
        <end position="189"/>
    </location>
</feature>
<dbReference type="Gene3D" id="2.130.10.10">
    <property type="entry name" value="YVTN repeat-like/Quinoprotein amine dehydrogenase"/>
    <property type="match status" value="3"/>
</dbReference>
<evidence type="ECO:0000256" key="4">
    <source>
        <dbReference type="ARBA" id="ARBA00023242"/>
    </source>
</evidence>
<dbReference type="VEuPathDB" id="FungiDB:H257_14375"/>
<dbReference type="InterPro" id="IPR036322">
    <property type="entry name" value="WD40_repeat_dom_sf"/>
</dbReference>
<evidence type="ECO:0000256" key="2">
    <source>
        <dbReference type="ARBA" id="ARBA00022574"/>
    </source>
</evidence>
<keyword evidence="3" id="KW-0677">Repeat</keyword>
<dbReference type="FunFam" id="2.130.10.10:FF:001665">
    <property type="entry name" value="U3 small nucleolar RNA-associated protein 13"/>
    <property type="match status" value="1"/>
</dbReference>
<evidence type="ECO:0000256" key="6">
    <source>
        <dbReference type="SAM" id="MobiDB-lite"/>
    </source>
</evidence>
<feature type="domain" description="U3 small nucleolar RNA-associated protein 13 C-terminal" evidence="7">
    <location>
        <begin position="679"/>
        <end position="824"/>
    </location>
</feature>
<dbReference type="Proteomes" id="UP000266643">
    <property type="component" value="Unassembled WGS sequence"/>
</dbReference>
<comment type="caution">
    <text evidence="8">The sequence shown here is derived from an EMBL/GenBank/DDBJ whole genome shotgun (WGS) entry which is preliminary data.</text>
</comment>
<dbReference type="GO" id="GO:0000472">
    <property type="term" value="P:endonucleolytic cleavage to generate mature 5'-end of SSU-rRNA from (SSU-rRNA, 5.8S rRNA, LSU-rRNA)"/>
    <property type="evidence" value="ECO:0007669"/>
    <property type="project" value="TreeGrafter"/>
</dbReference>
<dbReference type="PROSITE" id="PS50082">
    <property type="entry name" value="WD_REPEATS_2"/>
    <property type="match status" value="10"/>
</dbReference>
<dbReference type="InterPro" id="IPR011044">
    <property type="entry name" value="Quino_amine_DH_bsu"/>
</dbReference>
<feature type="repeat" description="WD" evidence="5">
    <location>
        <begin position="626"/>
        <end position="667"/>
    </location>
</feature>
<dbReference type="PROSITE" id="PS50294">
    <property type="entry name" value="WD_REPEATS_REGION"/>
    <property type="match status" value="8"/>
</dbReference>
<organism evidence="8 9">
    <name type="scientific">Aphanomyces astaci</name>
    <name type="common">Crayfish plague agent</name>
    <dbReference type="NCBI Taxonomy" id="112090"/>
    <lineage>
        <taxon>Eukaryota</taxon>
        <taxon>Sar</taxon>
        <taxon>Stramenopiles</taxon>
        <taxon>Oomycota</taxon>
        <taxon>Saprolegniomycetes</taxon>
        <taxon>Saprolegniales</taxon>
        <taxon>Verrucalvaceae</taxon>
        <taxon>Aphanomyces</taxon>
    </lineage>
</organism>
<dbReference type="CDD" id="cd00200">
    <property type="entry name" value="WD40"/>
    <property type="match status" value="2"/>
</dbReference>
<reference evidence="8 9" key="1">
    <citation type="submission" date="2018-08" db="EMBL/GenBank/DDBJ databases">
        <title>Aphanomyces genome sequencing and annotation.</title>
        <authorList>
            <person name="Minardi D."/>
            <person name="Oidtmann B."/>
            <person name="Van Der Giezen M."/>
            <person name="Studholme D.J."/>
        </authorList>
    </citation>
    <scope>NUCLEOTIDE SEQUENCE [LARGE SCALE GENOMIC DNA]</scope>
    <source>
        <strain evidence="8 9">D2</strain>
    </source>
</reference>
<dbReference type="PRINTS" id="PR00320">
    <property type="entry name" value="GPROTEINBRPT"/>
</dbReference>
<dbReference type="GO" id="GO:0032040">
    <property type="term" value="C:small-subunit processome"/>
    <property type="evidence" value="ECO:0007669"/>
    <property type="project" value="InterPro"/>
</dbReference>